<dbReference type="STRING" id="394958.BGI42_08775"/>
<dbReference type="RefSeq" id="WP_069679960.1">
    <property type="nucleotide sequence ID" value="NZ_CP017253.2"/>
</dbReference>
<feature type="transmembrane region" description="Helical" evidence="5">
    <location>
        <begin position="181"/>
        <end position="198"/>
    </location>
</feature>
<evidence type="ECO:0000256" key="1">
    <source>
        <dbReference type="ARBA" id="ARBA00004141"/>
    </source>
</evidence>
<dbReference type="Gene3D" id="1.20.1540.10">
    <property type="entry name" value="Rhomboid-like"/>
    <property type="match status" value="1"/>
</dbReference>
<dbReference type="EMBL" id="CP017253">
    <property type="protein sequence ID" value="AOR23814.1"/>
    <property type="molecule type" value="Genomic_DNA"/>
</dbReference>
<proteinExistence type="predicted"/>
<evidence type="ECO:0000313" key="7">
    <source>
        <dbReference type="Proteomes" id="UP000094652"/>
    </source>
</evidence>
<dbReference type="SUPFAM" id="SSF144091">
    <property type="entry name" value="Rhomboid-like"/>
    <property type="match status" value="1"/>
</dbReference>
<name>A0A1D7XKF9_9CLOT</name>
<organism evidence="6 7">
    <name type="scientific">Clostridium taeniosporum</name>
    <dbReference type="NCBI Taxonomy" id="394958"/>
    <lineage>
        <taxon>Bacteria</taxon>
        <taxon>Bacillati</taxon>
        <taxon>Bacillota</taxon>
        <taxon>Clostridia</taxon>
        <taxon>Eubacteriales</taxon>
        <taxon>Clostridiaceae</taxon>
        <taxon>Clostridium</taxon>
    </lineage>
</organism>
<dbReference type="GO" id="GO:0016020">
    <property type="term" value="C:membrane"/>
    <property type="evidence" value="ECO:0007669"/>
    <property type="project" value="UniProtKB-SubCell"/>
</dbReference>
<reference evidence="7" key="1">
    <citation type="submission" date="2016-09" db="EMBL/GenBank/DDBJ databases">
        <title>Genomics of Clostridium taeniosporum, an organism which forms endospores with ribbon-like appendages.</title>
        <authorList>
            <person name="Walker J.R."/>
        </authorList>
    </citation>
    <scope>NUCLEOTIDE SEQUENCE [LARGE SCALE GENOMIC DNA]</scope>
    <source>
        <strain evidence="7">1/k</strain>
    </source>
</reference>
<evidence type="ECO:0008006" key="8">
    <source>
        <dbReference type="Google" id="ProtNLM"/>
    </source>
</evidence>
<dbReference type="OrthoDB" id="9778756at2"/>
<feature type="transmembrane region" description="Helical" evidence="5">
    <location>
        <begin position="103"/>
        <end position="136"/>
    </location>
</feature>
<dbReference type="KEGG" id="ctae:BGI42_08775"/>
<feature type="transmembrane region" description="Helical" evidence="5">
    <location>
        <begin position="59"/>
        <end position="83"/>
    </location>
</feature>
<evidence type="ECO:0000313" key="6">
    <source>
        <dbReference type="EMBL" id="AOR23814.1"/>
    </source>
</evidence>
<evidence type="ECO:0000256" key="2">
    <source>
        <dbReference type="ARBA" id="ARBA00022692"/>
    </source>
</evidence>
<keyword evidence="2 5" id="KW-0812">Transmembrane</keyword>
<dbReference type="InterPro" id="IPR035952">
    <property type="entry name" value="Rhomboid-like_sf"/>
</dbReference>
<protein>
    <recommendedName>
        <fullName evidence="8">Rhomboid family intramembrane serine protease</fullName>
    </recommendedName>
</protein>
<evidence type="ECO:0000256" key="3">
    <source>
        <dbReference type="ARBA" id="ARBA00022989"/>
    </source>
</evidence>
<keyword evidence="3 5" id="KW-1133">Transmembrane helix</keyword>
<feature type="transmembrane region" description="Helical" evidence="5">
    <location>
        <begin position="20"/>
        <end position="38"/>
    </location>
</feature>
<dbReference type="AlphaFoldDB" id="A0A1D7XKF9"/>
<sequence length="274" mass="31751">MKWLNKLERKFGKYYIPNLMWLVISLSALVYVITYFILGNFNYINKLVLYPEAVMNGEIWRLITFVLIPPLSGNLLVVIITLYFEYIVGTNLENVWGGFKFNVYFFVGVISTIIISFLTGTVATGSAVTLSLFLAFAKLFPEHTVLLFFIVPIKMKWLGYLAWAKIIFDIVYSLIHGGGFIGVIVCLIPIINYLLFFAKSDYKKRKVRTNSVIKMSEYKKKSIKTKKKGYRYKCVVCGITDKDDSNMLFRYCSKCKGDQVYCEKHIYDHEHIIE</sequence>
<keyword evidence="7" id="KW-1185">Reference proteome</keyword>
<evidence type="ECO:0000256" key="5">
    <source>
        <dbReference type="SAM" id="Phobius"/>
    </source>
</evidence>
<dbReference type="Proteomes" id="UP000094652">
    <property type="component" value="Chromosome"/>
</dbReference>
<keyword evidence="4 5" id="KW-0472">Membrane</keyword>
<evidence type="ECO:0000256" key="4">
    <source>
        <dbReference type="ARBA" id="ARBA00023136"/>
    </source>
</evidence>
<comment type="subcellular location">
    <subcellularLocation>
        <location evidence="1">Membrane</location>
        <topology evidence="1">Multi-pass membrane protein</topology>
    </subcellularLocation>
</comment>
<gene>
    <name evidence="6" type="ORF">BGI42_08775</name>
</gene>
<accession>A0A1D7XKF9</accession>